<sequence length="101" mass="11502">MTTSCSCVKAKCMSSIIELENALERLNKFREVLAGFPTFTNSYACTPQALDNLHRRANQFHEKRPATPRESKTQEITNTNHATLLQGMHLLFMGERSNIYP</sequence>
<accession>A0A067RED2</accession>
<evidence type="ECO:0000313" key="1">
    <source>
        <dbReference type="EMBL" id="KDR18434.1"/>
    </source>
</evidence>
<protein>
    <submittedName>
        <fullName evidence="1">Uncharacterized protein</fullName>
    </submittedName>
</protein>
<reference evidence="1 2" key="1">
    <citation type="journal article" date="2014" name="Nat. Commun.">
        <title>Molecular traces of alternative social organization in a termite genome.</title>
        <authorList>
            <person name="Terrapon N."/>
            <person name="Li C."/>
            <person name="Robertson H.M."/>
            <person name="Ji L."/>
            <person name="Meng X."/>
            <person name="Booth W."/>
            <person name="Chen Z."/>
            <person name="Childers C.P."/>
            <person name="Glastad K.M."/>
            <person name="Gokhale K."/>
            <person name="Gowin J."/>
            <person name="Gronenberg W."/>
            <person name="Hermansen R.A."/>
            <person name="Hu H."/>
            <person name="Hunt B.G."/>
            <person name="Huylmans A.K."/>
            <person name="Khalil S.M."/>
            <person name="Mitchell R.D."/>
            <person name="Munoz-Torres M.C."/>
            <person name="Mustard J.A."/>
            <person name="Pan H."/>
            <person name="Reese J.T."/>
            <person name="Scharf M.E."/>
            <person name="Sun F."/>
            <person name="Vogel H."/>
            <person name="Xiao J."/>
            <person name="Yang W."/>
            <person name="Yang Z."/>
            <person name="Yang Z."/>
            <person name="Zhou J."/>
            <person name="Zhu J."/>
            <person name="Brent C.S."/>
            <person name="Elsik C.G."/>
            <person name="Goodisman M.A."/>
            <person name="Liberles D.A."/>
            <person name="Roe R.M."/>
            <person name="Vargo E.L."/>
            <person name="Vilcinskas A."/>
            <person name="Wang J."/>
            <person name="Bornberg-Bauer E."/>
            <person name="Korb J."/>
            <person name="Zhang G."/>
            <person name="Liebig J."/>
        </authorList>
    </citation>
    <scope>NUCLEOTIDE SEQUENCE [LARGE SCALE GENOMIC DNA]</scope>
    <source>
        <tissue evidence="1">Whole organism</tissue>
    </source>
</reference>
<gene>
    <name evidence="1" type="ORF">L798_07436</name>
</gene>
<dbReference type="AlphaFoldDB" id="A0A067RED2"/>
<dbReference type="EMBL" id="KK852686">
    <property type="protein sequence ID" value="KDR18434.1"/>
    <property type="molecule type" value="Genomic_DNA"/>
</dbReference>
<dbReference type="InParanoid" id="A0A067RED2"/>
<name>A0A067RED2_ZOONE</name>
<organism evidence="1 2">
    <name type="scientific">Zootermopsis nevadensis</name>
    <name type="common">Dampwood termite</name>
    <dbReference type="NCBI Taxonomy" id="136037"/>
    <lineage>
        <taxon>Eukaryota</taxon>
        <taxon>Metazoa</taxon>
        <taxon>Ecdysozoa</taxon>
        <taxon>Arthropoda</taxon>
        <taxon>Hexapoda</taxon>
        <taxon>Insecta</taxon>
        <taxon>Pterygota</taxon>
        <taxon>Neoptera</taxon>
        <taxon>Polyneoptera</taxon>
        <taxon>Dictyoptera</taxon>
        <taxon>Blattodea</taxon>
        <taxon>Blattoidea</taxon>
        <taxon>Termitoidae</taxon>
        <taxon>Termopsidae</taxon>
        <taxon>Zootermopsis</taxon>
    </lineage>
</organism>
<dbReference type="Proteomes" id="UP000027135">
    <property type="component" value="Unassembled WGS sequence"/>
</dbReference>
<proteinExistence type="predicted"/>
<keyword evidence="2" id="KW-1185">Reference proteome</keyword>
<evidence type="ECO:0000313" key="2">
    <source>
        <dbReference type="Proteomes" id="UP000027135"/>
    </source>
</evidence>